<keyword evidence="2" id="KW-1185">Reference proteome</keyword>
<proteinExistence type="predicted"/>
<evidence type="ECO:0000313" key="2">
    <source>
        <dbReference type="Proteomes" id="UP000824533"/>
    </source>
</evidence>
<dbReference type="EMBL" id="CM034391">
    <property type="protein sequence ID" value="KAJ0181032.1"/>
    <property type="molecule type" value="Genomic_DNA"/>
</dbReference>
<sequence length="220" mass="25575">MQRRLNANNIKKHIINKNTITLIELDDGSLIAIAYAVPKSHDKVDKYEKHPTCQEFTQGLSFNDSQALGTWHLLHFKTEKSNGSGDSHCVHFSSVNDQDRKDLKELIEKYVENLKWESLTLKMQIPCESMNPNKTRDYYLEKLEGDGSYRTLQMPAPTAKMDLAEFHRYPMRLKIVEGQYLGMMDCHEKFVFLLGKQPPAGTELNERLKKMIEAYWPEDH</sequence>
<gene>
    <name evidence="1" type="ORF">K1T71_003117</name>
</gene>
<accession>A0ACC1DBR5</accession>
<evidence type="ECO:0000313" key="1">
    <source>
        <dbReference type="EMBL" id="KAJ0181032.1"/>
    </source>
</evidence>
<organism evidence="1 2">
    <name type="scientific">Dendrolimus kikuchii</name>
    <dbReference type="NCBI Taxonomy" id="765133"/>
    <lineage>
        <taxon>Eukaryota</taxon>
        <taxon>Metazoa</taxon>
        <taxon>Ecdysozoa</taxon>
        <taxon>Arthropoda</taxon>
        <taxon>Hexapoda</taxon>
        <taxon>Insecta</taxon>
        <taxon>Pterygota</taxon>
        <taxon>Neoptera</taxon>
        <taxon>Endopterygota</taxon>
        <taxon>Lepidoptera</taxon>
        <taxon>Glossata</taxon>
        <taxon>Ditrysia</taxon>
        <taxon>Bombycoidea</taxon>
        <taxon>Lasiocampidae</taxon>
        <taxon>Dendrolimus</taxon>
    </lineage>
</organism>
<name>A0ACC1DBR5_9NEOP</name>
<dbReference type="Proteomes" id="UP000824533">
    <property type="component" value="Linkage Group LG05"/>
</dbReference>
<protein>
    <submittedName>
        <fullName evidence="1">Uncharacterized protein</fullName>
    </submittedName>
</protein>
<reference evidence="1 2" key="1">
    <citation type="journal article" date="2021" name="Front. Genet.">
        <title>Chromosome-Level Genome Assembly Reveals Significant Gene Expansion in the Toll and IMD Signaling Pathways of Dendrolimus kikuchii.</title>
        <authorList>
            <person name="Zhou J."/>
            <person name="Wu P."/>
            <person name="Xiong Z."/>
            <person name="Liu N."/>
            <person name="Zhao N."/>
            <person name="Ji M."/>
            <person name="Qiu Y."/>
            <person name="Yang B."/>
        </authorList>
    </citation>
    <scope>NUCLEOTIDE SEQUENCE [LARGE SCALE GENOMIC DNA]</scope>
    <source>
        <strain evidence="1">Ann1</strain>
    </source>
</reference>
<comment type="caution">
    <text evidence="1">The sequence shown here is derived from an EMBL/GenBank/DDBJ whole genome shotgun (WGS) entry which is preliminary data.</text>
</comment>